<name>E5XSZ3_SEGRC</name>
<keyword evidence="3" id="KW-1185">Reference proteome</keyword>
<dbReference type="OrthoDB" id="9832789at2"/>
<keyword evidence="1" id="KW-0812">Transmembrane</keyword>
<comment type="caution">
    <text evidence="2">The sequence shown here is derived from an EMBL/GenBank/DDBJ whole genome shotgun (WGS) entry which is preliminary data.</text>
</comment>
<reference evidence="2 3" key="1">
    <citation type="journal article" date="2011" name="Stand. Genomic Sci.">
        <title>High quality draft genome sequence of Segniliparus rugosus CDC 945(T)= (ATCC BAA-974(T)).</title>
        <authorList>
            <person name="Earl A.M."/>
            <person name="Desjardins C.A."/>
            <person name="Fitzgerald M.G."/>
            <person name="Arachchi H.M."/>
            <person name="Zeng Q."/>
            <person name="Mehta T."/>
            <person name="Griggs A."/>
            <person name="Birren B.W."/>
            <person name="Toney N.C."/>
            <person name="Carr J."/>
            <person name="Posey J."/>
            <person name="Butler W.R."/>
        </authorList>
    </citation>
    <scope>NUCLEOTIDE SEQUENCE [LARGE SCALE GENOMIC DNA]</scope>
    <source>
        <strain evidence="3">ATCC BAA-974 / DSM 45345 / CCUG 50838 / CIP 108380 / JCM 13579 / CDC 945</strain>
    </source>
</reference>
<organism evidence="2 3">
    <name type="scientific">Segniliparus rugosus (strain ATCC BAA-974 / DSM 45345 / CCUG 50838 / CIP 108380 / JCM 13579 / CDC 945)</name>
    <dbReference type="NCBI Taxonomy" id="679197"/>
    <lineage>
        <taxon>Bacteria</taxon>
        <taxon>Bacillati</taxon>
        <taxon>Actinomycetota</taxon>
        <taxon>Actinomycetes</taxon>
        <taxon>Mycobacteriales</taxon>
        <taxon>Segniliparaceae</taxon>
        <taxon>Segniliparus</taxon>
    </lineage>
</organism>
<evidence type="ECO:0000313" key="3">
    <source>
        <dbReference type="Proteomes" id="UP000004816"/>
    </source>
</evidence>
<dbReference type="Proteomes" id="UP000004816">
    <property type="component" value="Unassembled WGS sequence"/>
</dbReference>
<keyword evidence="1" id="KW-1133">Transmembrane helix</keyword>
<dbReference type="EMBL" id="ACZI02000002">
    <property type="protein sequence ID" value="EFV12535.1"/>
    <property type="molecule type" value="Genomic_DNA"/>
</dbReference>
<accession>E5XSZ3</accession>
<dbReference type="AlphaFoldDB" id="E5XSZ3"/>
<feature type="transmembrane region" description="Helical" evidence="1">
    <location>
        <begin position="15"/>
        <end position="35"/>
    </location>
</feature>
<dbReference type="HOGENOM" id="CLU_1170005_0_0_11"/>
<protein>
    <submittedName>
        <fullName evidence="2">Uncharacterized protein</fullName>
    </submittedName>
</protein>
<dbReference type="STRING" id="679197.HMPREF9336_02615"/>
<evidence type="ECO:0000256" key="1">
    <source>
        <dbReference type="SAM" id="Phobius"/>
    </source>
</evidence>
<dbReference type="RefSeq" id="WP_007471085.1">
    <property type="nucleotide sequence ID" value="NZ_KI391953.1"/>
</dbReference>
<evidence type="ECO:0000313" key="2">
    <source>
        <dbReference type="EMBL" id="EFV12535.1"/>
    </source>
</evidence>
<keyword evidence="1" id="KW-0472">Membrane</keyword>
<gene>
    <name evidence="2" type="ORF">HMPREF9336_02615</name>
</gene>
<proteinExistence type="predicted"/>
<sequence length="243" mass="26049">MTPRTGRKPNLRVPSFAAITIVTVVLVIAAALAILGRITHMGDAPPPPVVATQKPSLAEKTPDELRAALMAQTDVPAYLTIDTRRKSPVTAQSSKPPDCSTRLLSERDKPLVEANAYAPDFNGMFYDGRYAVELFLRPQDGEGSLVDFARGWLARCGSFTVSLSGSPEAYPAYAVPIPLEVPGSDSSLGVKVTYAFAKSDPFRNEVFYYAIARIRDIDVLVLSGLPGVAEELAGKAAAKLVNL</sequence>